<evidence type="ECO:0000313" key="2">
    <source>
        <dbReference type="EMBL" id="RDB58691.1"/>
    </source>
</evidence>
<dbReference type="PANTHER" id="PTHR22916">
    <property type="entry name" value="GLYCOSYLTRANSFERASE"/>
    <property type="match status" value="1"/>
</dbReference>
<dbReference type="Pfam" id="PF00535">
    <property type="entry name" value="Glycos_transf_2"/>
    <property type="match status" value="1"/>
</dbReference>
<dbReference type="SUPFAM" id="SSF53448">
    <property type="entry name" value="Nucleotide-diphospho-sugar transferases"/>
    <property type="match status" value="1"/>
</dbReference>
<keyword evidence="2" id="KW-0808">Transferase</keyword>
<dbReference type="OrthoDB" id="396512at2"/>
<dbReference type="Gene3D" id="3.90.550.10">
    <property type="entry name" value="Spore Coat Polysaccharide Biosynthesis Protein SpsA, Chain A"/>
    <property type="match status" value="1"/>
</dbReference>
<dbReference type="GO" id="GO:0016758">
    <property type="term" value="F:hexosyltransferase activity"/>
    <property type="evidence" value="ECO:0007669"/>
    <property type="project" value="UniProtKB-ARBA"/>
</dbReference>
<dbReference type="AlphaFoldDB" id="A0A369LGD1"/>
<evidence type="ECO:0000313" key="5">
    <source>
        <dbReference type="Proteomes" id="UP000271472"/>
    </source>
</evidence>
<dbReference type="InterPro" id="IPR029044">
    <property type="entry name" value="Nucleotide-diphossugar_trans"/>
</dbReference>
<feature type="domain" description="Glycosyltransferase 2-like" evidence="1">
    <location>
        <begin position="5"/>
        <end position="139"/>
    </location>
</feature>
<evidence type="ECO:0000313" key="4">
    <source>
        <dbReference type="Proteomes" id="UP000253975"/>
    </source>
</evidence>
<dbReference type="Proteomes" id="UP000271472">
    <property type="component" value="Unassembled WGS sequence"/>
</dbReference>
<dbReference type="EMBL" id="PPTO01000007">
    <property type="protein sequence ID" value="RDB58691.1"/>
    <property type="molecule type" value="Genomic_DNA"/>
</dbReference>
<dbReference type="InterPro" id="IPR001173">
    <property type="entry name" value="Glyco_trans_2-like"/>
</dbReference>
<reference evidence="2 4" key="1">
    <citation type="journal article" date="2018" name="Elife">
        <title>Discovery and characterization of a prevalent human gut bacterial enzyme sufficient for the inactivation of a family of plant toxins.</title>
        <authorList>
            <person name="Koppel N."/>
            <person name="Bisanz J.E."/>
            <person name="Pandelia M.E."/>
            <person name="Turnbaugh P.J."/>
            <person name="Balskus E.P."/>
        </authorList>
    </citation>
    <scope>NUCLEOTIDE SEQUENCE [LARGE SCALE GENOMIC DNA]</scope>
    <source>
        <strain evidence="2 4">OB21 GAM31</strain>
    </source>
</reference>
<dbReference type="PANTHER" id="PTHR22916:SF3">
    <property type="entry name" value="UDP-GLCNAC:BETAGAL BETA-1,3-N-ACETYLGLUCOSAMINYLTRANSFERASE-LIKE PROTEIN 1"/>
    <property type="match status" value="1"/>
</dbReference>
<comment type="caution">
    <text evidence="2">The sequence shown here is derived from an EMBL/GenBank/DDBJ whole genome shotgun (WGS) entry which is preliminary data.</text>
</comment>
<name>A0A369LGD1_9ACTN</name>
<evidence type="ECO:0000313" key="3">
    <source>
        <dbReference type="EMBL" id="RNM36191.1"/>
    </source>
</evidence>
<dbReference type="GeneID" id="98662130"/>
<dbReference type="EMBL" id="QIBZ01000004">
    <property type="protein sequence ID" value="RNM36191.1"/>
    <property type="molecule type" value="Genomic_DNA"/>
</dbReference>
<protein>
    <submittedName>
        <fullName evidence="2">Glycosyl transferase</fullName>
    </submittedName>
</protein>
<reference evidence="3" key="3">
    <citation type="journal article" date="2019" name="Microbiol. Resour. Announc.">
        <title>Draft Genome Sequences of Type Strains of Gordonibacter faecihominis, Paraeggerthella hongkongensis, Parvibacter caecicola,Slackia equolifaciens, Slackia faecicanis, and Slackia isoflavoniconvertens.</title>
        <authorList>
            <person name="Danylec N."/>
            <person name="Stoll D.A."/>
            <person name="Dotsch A."/>
            <person name="Huch M."/>
        </authorList>
    </citation>
    <scope>NUCLEOTIDE SEQUENCE</scope>
    <source>
        <strain evidence="3">DSM 22006</strain>
    </source>
</reference>
<keyword evidence="5" id="KW-1185">Reference proteome</keyword>
<proteinExistence type="predicted"/>
<dbReference type="CDD" id="cd00761">
    <property type="entry name" value="Glyco_tranf_GTA_type"/>
    <property type="match status" value="1"/>
</dbReference>
<evidence type="ECO:0000259" key="1">
    <source>
        <dbReference type="Pfam" id="PF00535"/>
    </source>
</evidence>
<sequence length="342" mass="39841">MKTISFAVPCYNSAAYMDKCIESLLACDEGKNDIEILIVDDGSTKDNTAEIADAWQEKYPGTIRAIHKPNGGHGSAVNTGLANAEGRYFKVVDSDDWLDKDAMHEVMAYLRRQMELAEPTDMVIGNYVYEKVHEGTRTVMGYKNVFPVGEEFGWDDTKHFHQSQYLLMHSVIYRTELLQDLGLKLPEHTFYVDNIFVFKPLPSVRTMYYLDVDMYRYFIGREDQSVNEKIMYARRDQQLRVTRIMIDAMNDAEIESKKLERYMLNYLSMMMCICSIFLRMEKTDENEENRAAIWEYLKQKNPELYKRVKNTALNWGTNIPTEAGRQFGLAAYHIAQKIFKFN</sequence>
<dbReference type="Proteomes" id="UP000253975">
    <property type="component" value="Unassembled WGS sequence"/>
</dbReference>
<accession>A0A369LGD1</accession>
<organism evidence="2 4">
    <name type="scientific">Slackia isoflavoniconvertens</name>
    <dbReference type="NCBI Taxonomy" id="572010"/>
    <lineage>
        <taxon>Bacteria</taxon>
        <taxon>Bacillati</taxon>
        <taxon>Actinomycetota</taxon>
        <taxon>Coriobacteriia</taxon>
        <taxon>Eggerthellales</taxon>
        <taxon>Eggerthellaceae</taxon>
        <taxon>Slackia</taxon>
    </lineage>
</organism>
<gene>
    <name evidence="2" type="ORF">C1881_05270</name>
    <name evidence="3" type="ORF">DMP05_02910</name>
</gene>
<dbReference type="RefSeq" id="WP_114615491.1">
    <property type="nucleotide sequence ID" value="NZ_CALIRK010000026.1"/>
</dbReference>
<reference evidence="5" key="2">
    <citation type="submission" date="2018-05" db="EMBL/GenBank/DDBJ databases">
        <title>Genome Sequencing of selected type strains of the family Eggerthellaceae.</title>
        <authorList>
            <person name="Danylec N."/>
            <person name="Stoll D.A."/>
            <person name="Doetsch A."/>
            <person name="Huch M."/>
        </authorList>
    </citation>
    <scope>NUCLEOTIDE SEQUENCE [LARGE SCALE GENOMIC DNA]</scope>
    <source>
        <strain evidence="5">DSM 22006</strain>
    </source>
</reference>